<evidence type="ECO:0000256" key="5">
    <source>
        <dbReference type="ARBA" id="ARBA00022729"/>
    </source>
</evidence>
<keyword evidence="12" id="KW-0968">Cytoplasmic vesicle</keyword>
<evidence type="ECO:0000256" key="18">
    <source>
        <dbReference type="SAM" id="Phobius"/>
    </source>
</evidence>
<comment type="subcellular location">
    <subcellularLocation>
        <location evidence="1">Cytoplasmic vesicle membrane</location>
    </subcellularLocation>
    <subcellularLocation>
        <location evidence="16">Endomembrane system</location>
        <topology evidence="16">Single-pass type I membrane protein</topology>
    </subcellularLocation>
    <subcellularLocation>
        <location evidence="13">Late endosome membrane</location>
        <topology evidence="13">Single-pass membrane protein</topology>
    </subcellularLocation>
    <subcellularLocation>
        <location evidence="2">Lysosome membrane</location>
    </subcellularLocation>
</comment>
<dbReference type="EMBL" id="JAFNEN010000787">
    <property type="protein sequence ID" value="KAG8177342.1"/>
    <property type="molecule type" value="Genomic_DNA"/>
</dbReference>
<evidence type="ECO:0000256" key="9">
    <source>
        <dbReference type="ARBA" id="ARBA00023136"/>
    </source>
</evidence>
<reference evidence="20 21" key="1">
    <citation type="journal article" date="2022" name="Nat. Ecol. Evol.">
        <title>A masculinizing supergene underlies an exaggerated male reproductive morph in a spider.</title>
        <authorList>
            <person name="Hendrickx F."/>
            <person name="De Corte Z."/>
            <person name="Sonet G."/>
            <person name="Van Belleghem S.M."/>
            <person name="Kostlbacher S."/>
            <person name="Vangestel C."/>
        </authorList>
    </citation>
    <scope>NUCLEOTIDE SEQUENCE [LARGE SCALE GENOMIC DNA]</scope>
    <source>
        <strain evidence="20">W744_W776</strain>
    </source>
</reference>
<evidence type="ECO:0000313" key="20">
    <source>
        <dbReference type="EMBL" id="KAG8177342.1"/>
    </source>
</evidence>
<keyword evidence="9 18" id="KW-0472">Membrane</keyword>
<keyword evidence="6" id="KW-0967">Endosome</keyword>
<feature type="chain" id="PRO_5043955733" description="WW domain binding protein VOPP1" evidence="19">
    <location>
        <begin position="22"/>
        <end position="188"/>
    </location>
</feature>
<dbReference type="GO" id="GO:0005765">
    <property type="term" value="C:lysosomal membrane"/>
    <property type="evidence" value="ECO:0007669"/>
    <property type="project" value="UniProtKB-SubCell"/>
</dbReference>
<evidence type="ECO:0000256" key="8">
    <source>
        <dbReference type="ARBA" id="ARBA00023015"/>
    </source>
</evidence>
<evidence type="ECO:0000256" key="3">
    <source>
        <dbReference type="ARBA" id="ARBA00006655"/>
    </source>
</evidence>
<keyword evidence="21" id="KW-1185">Reference proteome</keyword>
<evidence type="ECO:0000256" key="1">
    <source>
        <dbReference type="ARBA" id="ARBA00004156"/>
    </source>
</evidence>
<dbReference type="Proteomes" id="UP000827092">
    <property type="component" value="Unassembled WGS sequence"/>
</dbReference>
<evidence type="ECO:0000256" key="6">
    <source>
        <dbReference type="ARBA" id="ARBA00022753"/>
    </source>
</evidence>
<name>A0AAV6TYW2_9ARAC</name>
<proteinExistence type="inferred from homology"/>
<evidence type="ECO:0000256" key="10">
    <source>
        <dbReference type="ARBA" id="ARBA00023163"/>
    </source>
</evidence>
<keyword evidence="11" id="KW-0458">Lysosome</keyword>
<accession>A0AAV6TYW2</accession>
<feature type="compositionally biased region" description="Pro residues" evidence="17">
    <location>
        <begin position="144"/>
        <end position="157"/>
    </location>
</feature>
<evidence type="ECO:0000256" key="2">
    <source>
        <dbReference type="ARBA" id="ARBA00004656"/>
    </source>
</evidence>
<dbReference type="GO" id="GO:0031902">
    <property type="term" value="C:late endosome membrane"/>
    <property type="evidence" value="ECO:0007669"/>
    <property type="project" value="UniProtKB-SubCell"/>
</dbReference>
<keyword evidence="5 19" id="KW-0732">Signal</keyword>
<evidence type="ECO:0000256" key="17">
    <source>
        <dbReference type="SAM" id="MobiDB-lite"/>
    </source>
</evidence>
<dbReference type="InterPro" id="IPR026229">
    <property type="entry name" value="VOPP1"/>
</dbReference>
<protein>
    <recommendedName>
        <fullName evidence="14">WW domain binding protein VOPP1</fullName>
    </recommendedName>
    <alternativeName>
        <fullName evidence="15">Vesicular, overexpressed in cancer, prosurvival protein 1</fullName>
    </alternativeName>
</protein>
<evidence type="ECO:0000256" key="13">
    <source>
        <dbReference type="ARBA" id="ARBA00035628"/>
    </source>
</evidence>
<sequence>MLLSLYQVSFLLLCCLKSAIAKDCQYIFENGDIKYFHCNMYEYCCGRMCCRSPAMTFYQMWYFWLMVFLTILFCSGGGWFYKIRNHDGFISTSPRVMPPQLASYYGTGGRAPGPQPAGVYPQPNMYPQGAVYPQQMMYVQDPNQYPPPPPYYGPPPSYDTVMQPPQPTQPLALPRLQLPQQPAQPRQG</sequence>
<feature type="transmembrane region" description="Helical" evidence="18">
    <location>
        <begin position="61"/>
        <end position="81"/>
    </location>
</feature>
<evidence type="ECO:0000256" key="15">
    <source>
        <dbReference type="ARBA" id="ARBA00035715"/>
    </source>
</evidence>
<evidence type="ECO:0000313" key="21">
    <source>
        <dbReference type="Proteomes" id="UP000827092"/>
    </source>
</evidence>
<evidence type="ECO:0000256" key="7">
    <source>
        <dbReference type="ARBA" id="ARBA00022989"/>
    </source>
</evidence>
<evidence type="ECO:0000256" key="4">
    <source>
        <dbReference type="ARBA" id="ARBA00022692"/>
    </source>
</evidence>
<organism evidence="20 21">
    <name type="scientific">Oedothorax gibbosus</name>
    <dbReference type="NCBI Taxonomy" id="931172"/>
    <lineage>
        <taxon>Eukaryota</taxon>
        <taxon>Metazoa</taxon>
        <taxon>Ecdysozoa</taxon>
        <taxon>Arthropoda</taxon>
        <taxon>Chelicerata</taxon>
        <taxon>Arachnida</taxon>
        <taxon>Araneae</taxon>
        <taxon>Araneomorphae</taxon>
        <taxon>Entelegynae</taxon>
        <taxon>Araneoidea</taxon>
        <taxon>Linyphiidae</taxon>
        <taxon>Erigoninae</taxon>
        <taxon>Oedothorax</taxon>
    </lineage>
</organism>
<comment type="similarity">
    <text evidence="3">Belongs to the VOPP1/ECOP family.</text>
</comment>
<keyword evidence="7 18" id="KW-1133">Transmembrane helix</keyword>
<feature type="signal peptide" evidence="19">
    <location>
        <begin position="1"/>
        <end position="21"/>
    </location>
</feature>
<keyword evidence="8" id="KW-0805">Transcription regulation</keyword>
<feature type="region of interest" description="Disordered" evidence="17">
    <location>
        <begin position="141"/>
        <end position="188"/>
    </location>
</feature>
<evidence type="ECO:0000256" key="14">
    <source>
        <dbReference type="ARBA" id="ARBA00035708"/>
    </source>
</evidence>
<evidence type="ECO:0000256" key="19">
    <source>
        <dbReference type="SAM" id="SignalP"/>
    </source>
</evidence>
<evidence type="ECO:0000256" key="16">
    <source>
        <dbReference type="ARBA" id="ARBA00046288"/>
    </source>
</evidence>
<evidence type="ECO:0000256" key="12">
    <source>
        <dbReference type="ARBA" id="ARBA00023329"/>
    </source>
</evidence>
<keyword evidence="10" id="KW-0804">Transcription</keyword>
<dbReference type="AlphaFoldDB" id="A0AAV6TYW2"/>
<gene>
    <name evidence="20" type="ORF">JTE90_018362</name>
</gene>
<comment type="caution">
    <text evidence="20">The sequence shown here is derived from an EMBL/GenBank/DDBJ whole genome shotgun (WGS) entry which is preliminary data.</text>
</comment>
<evidence type="ECO:0000256" key="11">
    <source>
        <dbReference type="ARBA" id="ARBA00023228"/>
    </source>
</evidence>
<dbReference type="PANTHER" id="PTHR14971:SF2">
    <property type="entry name" value="VESICULAR, OVEREXPRESSED IN CANCER, PROSURVIVAL PROTEIN 1"/>
    <property type="match status" value="1"/>
</dbReference>
<dbReference type="PANTHER" id="PTHR14971">
    <property type="entry name" value="VESICULAR, OVEREXPRESSED IN CANCER, PROSURVIVAL PROTEIN 1"/>
    <property type="match status" value="1"/>
</dbReference>
<keyword evidence="4 18" id="KW-0812">Transmembrane</keyword>
<feature type="compositionally biased region" description="Low complexity" evidence="17">
    <location>
        <begin position="169"/>
        <end position="188"/>
    </location>
</feature>